<keyword evidence="1" id="KW-0720">Serine protease</keyword>
<feature type="active site" evidence="1">
    <location>
        <position position="235"/>
    </location>
</feature>
<feature type="active site" evidence="1">
    <location>
        <position position="280"/>
    </location>
</feature>
<feature type="transmembrane region" description="Helical" evidence="2">
    <location>
        <begin position="7"/>
        <end position="30"/>
    </location>
</feature>
<dbReference type="InterPro" id="IPR001478">
    <property type="entry name" value="PDZ"/>
</dbReference>
<organism evidence="5 6">
    <name type="scientific">Priestia koreensis</name>
    <dbReference type="NCBI Taxonomy" id="284581"/>
    <lineage>
        <taxon>Bacteria</taxon>
        <taxon>Bacillati</taxon>
        <taxon>Bacillota</taxon>
        <taxon>Bacilli</taxon>
        <taxon>Bacillales</taxon>
        <taxon>Bacillaceae</taxon>
        <taxon>Priestia</taxon>
    </lineage>
</organism>
<dbReference type="PROSITE" id="PS51786">
    <property type="entry name" value="LON_PROTEOLYTIC"/>
    <property type="match status" value="1"/>
</dbReference>
<gene>
    <name evidence="5" type="ORF">AMD01_20850</name>
</gene>
<dbReference type="NCBIfam" id="NF041438">
    <property type="entry name" value="SepM_fam_S16"/>
    <property type="match status" value="1"/>
</dbReference>
<keyword evidence="1" id="KW-0645">Protease</keyword>
<dbReference type="SMART" id="SM00228">
    <property type="entry name" value="PDZ"/>
    <property type="match status" value="1"/>
</dbReference>
<comment type="catalytic activity">
    <reaction evidence="1">
        <text>Hydrolysis of proteins in presence of ATP.</text>
        <dbReference type="EC" id="3.4.21.53"/>
    </reaction>
</comment>
<name>A0A0M0KPH1_9BACI</name>
<dbReference type="STRING" id="284581.AMD01_20850"/>
<evidence type="ECO:0000256" key="1">
    <source>
        <dbReference type="PROSITE-ProRule" id="PRU01122"/>
    </source>
</evidence>
<keyword evidence="2" id="KW-0472">Membrane</keyword>
<feature type="domain" description="PDZ" evidence="3">
    <location>
        <begin position="101"/>
        <end position="187"/>
    </location>
</feature>
<dbReference type="GO" id="GO:0030163">
    <property type="term" value="P:protein catabolic process"/>
    <property type="evidence" value="ECO:0007669"/>
    <property type="project" value="InterPro"/>
</dbReference>
<keyword evidence="2" id="KW-0812">Transmembrane</keyword>
<keyword evidence="2" id="KW-1133">Transmembrane helix</keyword>
<feature type="domain" description="Lon proteolytic" evidence="4">
    <location>
        <begin position="229"/>
        <end position="337"/>
    </location>
</feature>
<dbReference type="GO" id="GO:0004176">
    <property type="term" value="F:ATP-dependent peptidase activity"/>
    <property type="evidence" value="ECO:0007669"/>
    <property type="project" value="UniProtKB-UniRule"/>
</dbReference>
<dbReference type="EC" id="3.4.21.53" evidence="1"/>
<dbReference type="RefSeq" id="WP_053403391.1">
    <property type="nucleotide sequence ID" value="NZ_JAUKEN010000001.1"/>
</dbReference>
<dbReference type="PATRIC" id="fig|284581.3.peg.1498"/>
<evidence type="ECO:0000313" key="5">
    <source>
        <dbReference type="EMBL" id="KOO40756.1"/>
    </source>
</evidence>
<proteinExistence type="inferred from homology"/>
<evidence type="ECO:0000259" key="3">
    <source>
        <dbReference type="PROSITE" id="PS50106"/>
    </source>
</evidence>
<keyword evidence="1" id="KW-0378">Hydrolase</keyword>
<dbReference type="SUPFAM" id="SSF50156">
    <property type="entry name" value="PDZ domain-like"/>
    <property type="match status" value="1"/>
</dbReference>
<dbReference type="GO" id="GO:0005524">
    <property type="term" value="F:ATP binding"/>
    <property type="evidence" value="ECO:0007669"/>
    <property type="project" value="InterPro"/>
</dbReference>
<reference evidence="6" key="1">
    <citation type="submission" date="2015-08" db="EMBL/GenBank/DDBJ databases">
        <title>Fjat-14210 dsm16467.</title>
        <authorList>
            <person name="Liu B."/>
            <person name="Wang J."/>
            <person name="Zhu Y."/>
            <person name="Liu G."/>
            <person name="Chen Q."/>
            <person name="Chen Z."/>
            <person name="Lan J."/>
            <person name="Che J."/>
            <person name="Ge C."/>
            <person name="Shi H."/>
            <person name="Pan Z."/>
            <person name="Liu X."/>
        </authorList>
    </citation>
    <scope>NUCLEOTIDE SEQUENCE [LARGE SCALE GENOMIC DNA]</scope>
    <source>
        <strain evidence="6">DSM 16467</strain>
    </source>
</reference>
<dbReference type="GO" id="GO:0004252">
    <property type="term" value="F:serine-type endopeptidase activity"/>
    <property type="evidence" value="ECO:0007669"/>
    <property type="project" value="UniProtKB-UniRule"/>
</dbReference>
<dbReference type="PANTHER" id="PTHR10046">
    <property type="entry name" value="ATP DEPENDENT LON PROTEASE FAMILY MEMBER"/>
    <property type="match status" value="1"/>
</dbReference>
<comment type="caution">
    <text evidence="5">The sequence shown here is derived from an EMBL/GenBank/DDBJ whole genome shotgun (WGS) entry which is preliminary data.</text>
</comment>
<keyword evidence="6" id="KW-1185">Reference proteome</keyword>
<dbReference type="SUPFAM" id="SSF54211">
    <property type="entry name" value="Ribosomal protein S5 domain 2-like"/>
    <property type="match status" value="1"/>
</dbReference>
<dbReference type="OrthoDB" id="2356897at2"/>
<dbReference type="Proteomes" id="UP000037558">
    <property type="component" value="Unassembled WGS sequence"/>
</dbReference>
<evidence type="ECO:0000313" key="6">
    <source>
        <dbReference type="Proteomes" id="UP000037558"/>
    </source>
</evidence>
<comment type="similarity">
    <text evidence="1">Belongs to the peptidase S16 family.</text>
</comment>
<protein>
    <recommendedName>
        <fullName evidence="1">endopeptidase La</fullName>
        <ecNumber evidence="1">3.4.21.53</ecNumber>
    </recommendedName>
</protein>
<accession>A0A0M0KPH1</accession>
<dbReference type="InterPro" id="IPR020568">
    <property type="entry name" value="Ribosomal_Su5_D2-typ_SF"/>
</dbReference>
<evidence type="ECO:0000256" key="2">
    <source>
        <dbReference type="SAM" id="Phobius"/>
    </source>
</evidence>
<dbReference type="InterPro" id="IPR014721">
    <property type="entry name" value="Ribsml_uS5_D2-typ_fold_subgr"/>
</dbReference>
<dbReference type="GO" id="GO:0006508">
    <property type="term" value="P:proteolysis"/>
    <property type="evidence" value="ECO:0007669"/>
    <property type="project" value="UniProtKB-KW"/>
</dbReference>
<dbReference type="InterPro" id="IPR036034">
    <property type="entry name" value="PDZ_sf"/>
</dbReference>
<dbReference type="Pfam" id="PF13180">
    <property type="entry name" value="PDZ_2"/>
    <property type="match status" value="1"/>
</dbReference>
<evidence type="ECO:0000259" key="4">
    <source>
        <dbReference type="PROSITE" id="PS51786"/>
    </source>
</evidence>
<dbReference type="InterPro" id="IPR008269">
    <property type="entry name" value="Lon_proteolytic"/>
</dbReference>
<dbReference type="Pfam" id="PF05362">
    <property type="entry name" value="Lon_C"/>
    <property type="match status" value="1"/>
</dbReference>
<dbReference type="AlphaFoldDB" id="A0A0M0KPH1"/>
<dbReference type="PROSITE" id="PS50106">
    <property type="entry name" value="PDZ"/>
    <property type="match status" value="1"/>
</dbReference>
<dbReference type="Gene3D" id="3.30.230.10">
    <property type="match status" value="1"/>
</dbReference>
<sequence length="341" mass="37741">MKKNKLFTLSLVLGIILAFVIVFFPLPYYITKPGMAQKLDPIIDVQGGTEEKGDFMLTTVRMGKATPLSYTLAHIQDFQEVFPEKDIRQEGESDKDYNYRQLHLMETSKQSAIVVAYQKADKQIEFHNKGVYIMSVVPKMPAEKVLKAGDRVHKVDGKAIQTADEFISFVSQKKKGDAVSITYDRNGKMYTKSVKIQPFPGLKNKVGLGITLITDRDITETPKVKINTEQIGGPSAGLMFSLEIYNQLVEEDTTHGYQIAGTGTINDEGIVGPIGGISQKIVAASDSGAEIFFAPAEGGRKDSNYNEAVKTAKKIDTKMKIIPVNTFDDAIAYLNKLKDKK</sequence>
<dbReference type="InterPro" id="IPR027065">
    <property type="entry name" value="Lon_Prtase"/>
</dbReference>
<dbReference type="EMBL" id="LILC01000032">
    <property type="protein sequence ID" value="KOO40756.1"/>
    <property type="molecule type" value="Genomic_DNA"/>
</dbReference>